<keyword evidence="4" id="KW-1185">Reference proteome</keyword>
<proteinExistence type="predicted"/>
<feature type="domain" description="VTT" evidence="2">
    <location>
        <begin position="37"/>
        <end position="139"/>
    </location>
</feature>
<dbReference type="Pfam" id="PF09335">
    <property type="entry name" value="VTT_dom"/>
    <property type="match status" value="1"/>
</dbReference>
<dbReference type="Proteomes" id="UP000275199">
    <property type="component" value="Unassembled WGS sequence"/>
</dbReference>
<dbReference type="PANTHER" id="PTHR42709">
    <property type="entry name" value="ALKALINE PHOSPHATASE LIKE PROTEIN"/>
    <property type="match status" value="1"/>
</dbReference>
<protein>
    <submittedName>
        <fullName evidence="3">DedA family protein</fullName>
    </submittedName>
</protein>
<evidence type="ECO:0000313" key="3">
    <source>
        <dbReference type="EMBL" id="ROZ87438.1"/>
    </source>
</evidence>
<gene>
    <name evidence="3" type="ORF">EF096_04065</name>
</gene>
<dbReference type="EMBL" id="RKKU01000003">
    <property type="protein sequence ID" value="ROZ87438.1"/>
    <property type="molecule type" value="Genomic_DNA"/>
</dbReference>
<comment type="caution">
    <text evidence="3">The sequence shown here is derived from an EMBL/GenBank/DDBJ whole genome shotgun (WGS) entry which is preliminary data.</text>
</comment>
<keyword evidence="1" id="KW-0812">Transmembrane</keyword>
<organism evidence="3 4">
    <name type="scientific">Pseudomonas neustonica</name>
    <dbReference type="NCBI Taxonomy" id="2487346"/>
    <lineage>
        <taxon>Bacteria</taxon>
        <taxon>Pseudomonadati</taxon>
        <taxon>Pseudomonadota</taxon>
        <taxon>Gammaproteobacteria</taxon>
        <taxon>Pseudomonadales</taxon>
        <taxon>Pseudomonadaceae</taxon>
        <taxon>Pseudomonas</taxon>
    </lineage>
</organism>
<evidence type="ECO:0000256" key="1">
    <source>
        <dbReference type="SAM" id="Phobius"/>
    </source>
</evidence>
<keyword evidence="1" id="KW-1133">Transmembrane helix</keyword>
<feature type="transmembrane region" description="Helical" evidence="1">
    <location>
        <begin position="41"/>
        <end position="61"/>
    </location>
</feature>
<dbReference type="RefSeq" id="WP_123888345.1">
    <property type="nucleotide sequence ID" value="NZ_RKKU01000003.1"/>
</dbReference>
<sequence length="155" mass="17241">MWDMTSYAGLFLIAFGAATVLPAQSEFALVALLLQNLHPVSLLLLVATAGNVLGAMLNWVLGRYLEQLQHKRWFPLKPKQLHRAQATYHRWGYWSLLMSWAPFIGDPLTIVAGLMREPLWRFMLIVTLAKGGRYLLLAAATLGWVPAEAPAQGAT</sequence>
<dbReference type="PANTHER" id="PTHR42709:SF4">
    <property type="entry name" value="INNER MEMBRANE PROTEIN YQAA"/>
    <property type="match status" value="1"/>
</dbReference>
<evidence type="ECO:0000259" key="2">
    <source>
        <dbReference type="Pfam" id="PF09335"/>
    </source>
</evidence>
<accession>A0ABX9XMW6</accession>
<dbReference type="InterPro" id="IPR032816">
    <property type="entry name" value="VTT_dom"/>
</dbReference>
<reference evidence="3 4" key="1">
    <citation type="submission" date="2018-11" db="EMBL/GenBank/DDBJ databases">
        <authorList>
            <person name="Jang G.I."/>
            <person name="Hwang C.Y."/>
        </authorList>
    </citation>
    <scope>NUCLEOTIDE SEQUENCE [LARGE SCALE GENOMIC DNA]</scope>
    <source>
        <strain evidence="3 4">SSM26</strain>
    </source>
</reference>
<evidence type="ECO:0000313" key="4">
    <source>
        <dbReference type="Proteomes" id="UP000275199"/>
    </source>
</evidence>
<name>A0ABX9XMW6_9PSED</name>
<keyword evidence="1" id="KW-0472">Membrane</keyword>
<dbReference type="InterPro" id="IPR051311">
    <property type="entry name" value="DedA_domain"/>
</dbReference>